<evidence type="ECO:0000256" key="9">
    <source>
        <dbReference type="ARBA" id="ARBA00023136"/>
    </source>
</evidence>
<evidence type="ECO:0000256" key="3">
    <source>
        <dbReference type="ARBA" id="ARBA00019082"/>
    </source>
</evidence>
<proteinExistence type="inferred from homology"/>
<keyword evidence="8" id="KW-0443">Lipid metabolism</keyword>
<evidence type="ECO:0000256" key="2">
    <source>
        <dbReference type="ARBA" id="ARBA00006675"/>
    </source>
</evidence>
<reference evidence="14 15" key="1">
    <citation type="submission" date="2016-01" db="EMBL/GenBank/DDBJ databases">
        <title>Genome sequence of the yeast Holleya sinecauda.</title>
        <authorList>
            <person name="Dietrich F.S."/>
        </authorList>
    </citation>
    <scope>NUCLEOTIDE SEQUENCE [LARGE SCALE GENOMIC DNA]</scope>
    <source>
        <strain evidence="14 15">ATCC 58844</strain>
    </source>
</reference>
<dbReference type="AlphaFoldDB" id="A0A109UZK8"/>
<evidence type="ECO:0000256" key="5">
    <source>
        <dbReference type="ARBA" id="ARBA00022679"/>
    </source>
</evidence>
<comment type="subcellular location">
    <subcellularLocation>
        <location evidence="1">Membrane</location>
        <topology evidence="1">Multi-pass membrane protein</topology>
    </subcellularLocation>
</comment>
<dbReference type="PANTHER" id="PTHR31201:SF1">
    <property type="entry name" value="GLYCEROPHOSPHOCHOLINE ACYLTRANSFERASE 1"/>
    <property type="match status" value="1"/>
</dbReference>
<evidence type="ECO:0000313" key="15">
    <source>
        <dbReference type="Proteomes" id="UP000243052"/>
    </source>
</evidence>
<dbReference type="InterPro" id="IPR021261">
    <property type="entry name" value="GPCAT"/>
</dbReference>
<keyword evidence="11" id="KW-1208">Phospholipid metabolism</keyword>
<keyword evidence="10" id="KW-0594">Phospholipid biosynthesis</keyword>
<name>A0A109UZK8_9SACH</name>
<sequence length="453" mass="52758">MNSLTKKGHYLYKLQAATVNHSRDQIKLHLSTMVEANKDCSPDMWNTYKSAFGDLIEILDPIASSVQTYAQPSTLYFRQKLQNGKSHLALDKLLDSAGDLTPQLESFKKKTIQKIQAMDKPLHSIFFNNSLLDKAFYTFTLINIFVIGFILGKCPEWFHVYYTLMFLSLMPVRFYTYYKVRNHYFMADLCYFVNFLCLVFLWVSPGSVHLYQTCFAFTFGSLSFAVITWRNSFVVHSLDKVTSCFIHITPALTWYAITHLIDEDVKAIRFPAASKASSPSWILKTNVFYTSIYYLIWQLLYHYFITLKKKDKIKTGKRVTSFEYLTTHRFKDHWLVKLPPPFPMLVYTLFQYLYQLTSMILCVIWFKHSFAAAGFLLFIILIAGRNGANYYIDHYGKRFEKEVQKLKLQVETLSQQIVDKDSSSPELMFIDSDFGSQSSGQSDDVIWEMKVVN</sequence>
<evidence type="ECO:0000256" key="4">
    <source>
        <dbReference type="ARBA" id="ARBA00022516"/>
    </source>
</evidence>
<dbReference type="GO" id="GO:0006656">
    <property type="term" value="P:phosphatidylcholine biosynthetic process"/>
    <property type="evidence" value="ECO:0007669"/>
    <property type="project" value="TreeGrafter"/>
</dbReference>
<keyword evidence="6 13" id="KW-0812">Transmembrane</keyword>
<comment type="similarity">
    <text evidence="2">Belongs to the GPC1 family.</text>
</comment>
<keyword evidence="12" id="KW-0012">Acyltransferase</keyword>
<dbReference type="GO" id="GO:0016020">
    <property type="term" value="C:membrane"/>
    <property type="evidence" value="ECO:0007669"/>
    <property type="project" value="UniProtKB-SubCell"/>
</dbReference>
<keyword evidence="9 13" id="KW-0472">Membrane</keyword>
<accession>A0A109UZK8</accession>
<evidence type="ECO:0000256" key="7">
    <source>
        <dbReference type="ARBA" id="ARBA00022989"/>
    </source>
</evidence>
<protein>
    <recommendedName>
        <fullName evidence="3">Glycerophosphocholine acyltransferase 1</fullName>
    </recommendedName>
</protein>
<keyword evidence="4" id="KW-0444">Lipid biosynthesis</keyword>
<evidence type="ECO:0000313" key="14">
    <source>
        <dbReference type="EMBL" id="AMD21482.1"/>
    </source>
</evidence>
<feature type="transmembrane region" description="Helical" evidence="13">
    <location>
        <begin position="135"/>
        <end position="152"/>
    </location>
</feature>
<gene>
    <name evidence="14" type="ORF">AW171_hschr53434</name>
</gene>
<feature type="transmembrane region" description="Helical" evidence="13">
    <location>
        <begin position="281"/>
        <end position="304"/>
    </location>
</feature>
<feature type="transmembrane region" description="Helical" evidence="13">
    <location>
        <begin position="185"/>
        <end position="203"/>
    </location>
</feature>
<feature type="transmembrane region" description="Helical" evidence="13">
    <location>
        <begin position="344"/>
        <end position="366"/>
    </location>
</feature>
<dbReference type="Pfam" id="PF10998">
    <property type="entry name" value="DUF2838"/>
    <property type="match status" value="1"/>
</dbReference>
<feature type="transmembrane region" description="Helical" evidence="13">
    <location>
        <begin position="372"/>
        <end position="392"/>
    </location>
</feature>
<organism evidence="14 15">
    <name type="scientific">Eremothecium sinecaudum</name>
    <dbReference type="NCBI Taxonomy" id="45286"/>
    <lineage>
        <taxon>Eukaryota</taxon>
        <taxon>Fungi</taxon>
        <taxon>Dikarya</taxon>
        <taxon>Ascomycota</taxon>
        <taxon>Saccharomycotina</taxon>
        <taxon>Saccharomycetes</taxon>
        <taxon>Saccharomycetales</taxon>
        <taxon>Saccharomycetaceae</taxon>
        <taxon>Eremothecium</taxon>
    </lineage>
</organism>
<dbReference type="RefSeq" id="XP_017988478.1">
    <property type="nucleotide sequence ID" value="XM_018132989.1"/>
</dbReference>
<keyword evidence="7 13" id="KW-1133">Transmembrane helix</keyword>
<dbReference type="PANTHER" id="PTHR31201">
    <property type="entry name" value="OS01G0585100 PROTEIN"/>
    <property type="match status" value="1"/>
</dbReference>
<feature type="transmembrane region" description="Helical" evidence="13">
    <location>
        <begin position="158"/>
        <end position="178"/>
    </location>
</feature>
<evidence type="ECO:0000256" key="6">
    <source>
        <dbReference type="ARBA" id="ARBA00022692"/>
    </source>
</evidence>
<evidence type="ECO:0000256" key="11">
    <source>
        <dbReference type="ARBA" id="ARBA00023264"/>
    </source>
</evidence>
<dbReference type="GeneID" id="28724772"/>
<evidence type="ECO:0000256" key="12">
    <source>
        <dbReference type="ARBA" id="ARBA00023315"/>
    </source>
</evidence>
<evidence type="ECO:0000256" key="10">
    <source>
        <dbReference type="ARBA" id="ARBA00023209"/>
    </source>
</evidence>
<dbReference type="GO" id="GO:0016746">
    <property type="term" value="F:acyltransferase activity"/>
    <property type="evidence" value="ECO:0007669"/>
    <property type="project" value="UniProtKB-KW"/>
</dbReference>
<dbReference type="EMBL" id="CP014245">
    <property type="protein sequence ID" value="AMD21482.1"/>
    <property type="molecule type" value="Genomic_DNA"/>
</dbReference>
<keyword evidence="5" id="KW-0808">Transferase</keyword>
<evidence type="ECO:0000256" key="13">
    <source>
        <dbReference type="SAM" id="Phobius"/>
    </source>
</evidence>
<keyword evidence="15" id="KW-1185">Reference proteome</keyword>
<evidence type="ECO:0000256" key="8">
    <source>
        <dbReference type="ARBA" id="ARBA00023098"/>
    </source>
</evidence>
<dbReference type="OrthoDB" id="406287at2759"/>
<evidence type="ECO:0000256" key="1">
    <source>
        <dbReference type="ARBA" id="ARBA00004141"/>
    </source>
</evidence>
<dbReference type="Proteomes" id="UP000243052">
    <property type="component" value="Chromosome v"/>
</dbReference>